<organism evidence="3 4">
    <name type="scientific">Sinocyclocheilus grahami</name>
    <name type="common">Dianchi golden-line fish</name>
    <name type="synonym">Barbus grahami</name>
    <dbReference type="NCBI Taxonomy" id="75366"/>
    <lineage>
        <taxon>Eukaryota</taxon>
        <taxon>Metazoa</taxon>
        <taxon>Chordata</taxon>
        <taxon>Craniata</taxon>
        <taxon>Vertebrata</taxon>
        <taxon>Euteleostomi</taxon>
        <taxon>Actinopterygii</taxon>
        <taxon>Neopterygii</taxon>
        <taxon>Teleostei</taxon>
        <taxon>Ostariophysi</taxon>
        <taxon>Cypriniformes</taxon>
        <taxon>Cyprinidae</taxon>
        <taxon>Cyprininae</taxon>
        <taxon>Sinocyclocheilus</taxon>
    </lineage>
</organism>
<feature type="compositionally biased region" description="Low complexity" evidence="1">
    <location>
        <begin position="57"/>
        <end position="71"/>
    </location>
</feature>
<protein>
    <submittedName>
        <fullName evidence="3">Uncharacterized protein</fullName>
    </submittedName>
</protein>
<reference evidence="3" key="2">
    <citation type="submission" date="2025-09" db="UniProtKB">
        <authorList>
            <consortium name="Ensembl"/>
        </authorList>
    </citation>
    <scope>IDENTIFICATION</scope>
</reference>
<keyword evidence="2" id="KW-0812">Transmembrane</keyword>
<dbReference type="AlphaFoldDB" id="A0A672T114"/>
<reference evidence="3" key="1">
    <citation type="submission" date="2025-08" db="UniProtKB">
        <authorList>
            <consortium name="Ensembl"/>
        </authorList>
    </citation>
    <scope>IDENTIFICATION</scope>
</reference>
<feature type="compositionally biased region" description="Polar residues" evidence="1">
    <location>
        <begin position="125"/>
        <end position="148"/>
    </location>
</feature>
<evidence type="ECO:0000256" key="2">
    <source>
        <dbReference type="SAM" id="Phobius"/>
    </source>
</evidence>
<keyword evidence="4" id="KW-1185">Reference proteome</keyword>
<dbReference type="InParanoid" id="A0A672T114"/>
<accession>A0A672T114</accession>
<feature type="compositionally biased region" description="Polar residues" evidence="1">
    <location>
        <begin position="93"/>
        <end position="102"/>
    </location>
</feature>
<feature type="region of interest" description="Disordered" evidence="1">
    <location>
        <begin position="53"/>
        <end position="148"/>
    </location>
</feature>
<sequence length="148" mass="16501">YLIHKHNIFVLNIYMHVFVFIYIYRYIYRYIYIINIHSTHLYIIWYGVQDDGSVGEPSESLPPSSSLSHLDMPPPYEAVSGANDLKPPPYSEYAQNNDTDASLSIAIPDSNDSSGISDAPPPYTASITFPANQQVDGHSQSQPEGSSS</sequence>
<name>A0A672T114_SINGR</name>
<keyword evidence="2" id="KW-0472">Membrane</keyword>
<keyword evidence="2" id="KW-1133">Transmembrane helix</keyword>
<evidence type="ECO:0000313" key="4">
    <source>
        <dbReference type="Proteomes" id="UP000472262"/>
    </source>
</evidence>
<dbReference type="Ensembl" id="ENSSGRT00000115082.1">
    <property type="protein sequence ID" value="ENSSGRP00000108319.1"/>
    <property type="gene ID" value="ENSSGRG00000053383.1"/>
</dbReference>
<evidence type="ECO:0000256" key="1">
    <source>
        <dbReference type="SAM" id="MobiDB-lite"/>
    </source>
</evidence>
<feature type="transmembrane region" description="Helical" evidence="2">
    <location>
        <begin position="6"/>
        <end position="24"/>
    </location>
</feature>
<evidence type="ECO:0000313" key="3">
    <source>
        <dbReference type="Ensembl" id="ENSSGRP00000108319.1"/>
    </source>
</evidence>
<dbReference type="Proteomes" id="UP000472262">
    <property type="component" value="Unassembled WGS sequence"/>
</dbReference>
<proteinExistence type="predicted"/>